<reference evidence="10 11" key="1">
    <citation type="submission" date="2012-01" db="EMBL/GenBank/DDBJ databases">
        <title>The Genome Sequence of Helcococcus kunzii ATCC 51366.</title>
        <authorList>
            <consortium name="The Broad Institute Genome Sequencing Platform"/>
            <person name="Earl A."/>
            <person name="Ward D."/>
            <person name="Feldgarden M."/>
            <person name="Gevers D."/>
            <person name="Huys G."/>
            <person name="Young S.K."/>
            <person name="Zeng Q."/>
            <person name="Gargeya S."/>
            <person name="Fitzgerald M."/>
            <person name="Haas B."/>
            <person name="Abouelleil A."/>
            <person name="Alvarado L."/>
            <person name="Arachchi H.M."/>
            <person name="Berlin A."/>
            <person name="Chapman S.B."/>
            <person name="Gearin G."/>
            <person name="Goldberg J."/>
            <person name="Griggs A."/>
            <person name="Gujja S."/>
            <person name="Hansen M."/>
            <person name="Heiman D."/>
            <person name="Howarth C."/>
            <person name="Larimer J."/>
            <person name="Lui A."/>
            <person name="MacDonald P.J.P."/>
            <person name="McCowen C."/>
            <person name="Montmayeur A."/>
            <person name="Murphy C."/>
            <person name="Neiman D."/>
            <person name="Pearson M."/>
            <person name="Priest M."/>
            <person name="Roberts A."/>
            <person name="Saif S."/>
            <person name="Shea T."/>
            <person name="Sisk P."/>
            <person name="Stolte C."/>
            <person name="Sykes S."/>
            <person name="Wortman J."/>
            <person name="Nusbaum C."/>
            <person name="Birren B."/>
        </authorList>
    </citation>
    <scope>NUCLEOTIDE SEQUENCE [LARGE SCALE GENOMIC DNA]</scope>
    <source>
        <strain evidence="10 11">ATCC 51366</strain>
    </source>
</reference>
<dbReference type="EMBL" id="AGEI01000011">
    <property type="protein sequence ID" value="EHR35682.1"/>
    <property type="molecule type" value="Genomic_DNA"/>
</dbReference>
<evidence type="ECO:0000313" key="11">
    <source>
        <dbReference type="Proteomes" id="UP000004191"/>
    </source>
</evidence>
<dbReference type="GeneID" id="96998383"/>
<dbReference type="RefSeq" id="WP_005397409.1">
    <property type="nucleotide sequence ID" value="NZ_JH601088.1"/>
</dbReference>
<organism evidence="10 11">
    <name type="scientific">Helcococcus kunzii ATCC 51366</name>
    <dbReference type="NCBI Taxonomy" id="883114"/>
    <lineage>
        <taxon>Bacteria</taxon>
        <taxon>Bacillati</taxon>
        <taxon>Bacillota</taxon>
        <taxon>Tissierellia</taxon>
        <taxon>Tissierellales</taxon>
        <taxon>Peptoniphilaceae</taxon>
        <taxon>Helcococcus</taxon>
    </lineage>
</organism>
<keyword evidence="5 8" id="KW-0812">Transmembrane</keyword>
<dbReference type="Pfam" id="PF13303">
    <property type="entry name" value="PTS_EIIC_2"/>
    <property type="match status" value="1"/>
</dbReference>
<evidence type="ECO:0000256" key="5">
    <source>
        <dbReference type="ARBA" id="ARBA00022692"/>
    </source>
</evidence>
<evidence type="ECO:0000259" key="9">
    <source>
        <dbReference type="Pfam" id="PF13303"/>
    </source>
</evidence>
<dbReference type="GO" id="GO:0005886">
    <property type="term" value="C:plasma membrane"/>
    <property type="evidence" value="ECO:0007669"/>
    <property type="project" value="UniProtKB-SubCell"/>
</dbReference>
<feature type="transmembrane region" description="Helical" evidence="8">
    <location>
        <begin position="262"/>
        <end position="286"/>
    </location>
</feature>
<feature type="transmembrane region" description="Helical" evidence="8">
    <location>
        <begin position="316"/>
        <end position="334"/>
    </location>
</feature>
<protein>
    <recommendedName>
        <fullName evidence="9">Phosphotransferase system EIIC domain-containing protein</fullName>
    </recommendedName>
</protein>
<keyword evidence="7 8" id="KW-0472">Membrane</keyword>
<dbReference type="AlphaFoldDB" id="H3NM12"/>
<sequence length="354" mass="36736">MTETKNKETVSSFILKILNGTTIAIVVALIPNAILATFLKPIASNEIAANFLHIVQIFQFFTPIMAGFLIAMQFKFNPIQSACVGGAAYIGSGAWKFVEVAMSGETKNIFQLAGIGDVINTMLTAALAVLLVQWIGNKLGSLNLVFLPIIVGTGVGFIGTLTLPYVSMITSVIGQGINSFTTLQPILMSILIAISFSIIIISPISTVAIGLAIGLDGLASASAGMGVAAAAAFLVWATMRRNGAGVPIAIGLGAMKMMMPNFLTNPIIGLPVAITAAISAISIPIIGMVGTPASAGFGLVGLVSPLAALNGGGINVFTMILTWIVIPFGVGFIVNKVMCDVLHVYDDEIFVFKG</sequence>
<comment type="caution">
    <text evidence="10">The sequence shown here is derived from an EMBL/GenBank/DDBJ whole genome shotgun (WGS) entry which is preliminary data.</text>
</comment>
<feature type="transmembrane region" description="Helical" evidence="8">
    <location>
        <begin position="20"/>
        <end position="39"/>
    </location>
</feature>
<evidence type="ECO:0000256" key="8">
    <source>
        <dbReference type="SAM" id="Phobius"/>
    </source>
</evidence>
<evidence type="ECO:0000256" key="6">
    <source>
        <dbReference type="ARBA" id="ARBA00022989"/>
    </source>
</evidence>
<keyword evidence="2" id="KW-0813">Transport</keyword>
<evidence type="ECO:0000256" key="4">
    <source>
        <dbReference type="ARBA" id="ARBA00022597"/>
    </source>
</evidence>
<dbReference type="Proteomes" id="UP000004191">
    <property type="component" value="Unassembled WGS sequence"/>
</dbReference>
<evidence type="ECO:0000313" key="10">
    <source>
        <dbReference type="EMBL" id="EHR35682.1"/>
    </source>
</evidence>
<feature type="transmembrane region" description="Helical" evidence="8">
    <location>
        <begin position="186"/>
        <end position="213"/>
    </location>
</feature>
<dbReference type="PATRIC" id="fig|883114.3.peg.367"/>
<dbReference type="OrthoDB" id="396983at2"/>
<keyword evidence="11" id="KW-1185">Reference proteome</keyword>
<keyword evidence="3" id="KW-1003">Cell membrane</keyword>
<gene>
    <name evidence="10" type="ORF">HMPREF9709_00373</name>
</gene>
<dbReference type="eggNOG" id="COG3641">
    <property type="taxonomic scope" value="Bacteria"/>
</dbReference>
<feature type="transmembrane region" description="Helical" evidence="8">
    <location>
        <begin position="51"/>
        <end position="72"/>
    </location>
</feature>
<evidence type="ECO:0000256" key="3">
    <source>
        <dbReference type="ARBA" id="ARBA00022475"/>
    </source>
</evidence>
<keyword evidence="6 8" id="KW-1133">Transmembrane helix</keyword>
<dbReference type="GO" id="GO:0008982">
    <property type="term" value="F:protein-N(PI)-phosphohistidine-sugar phosphotransferase activity"/>
    <property type="evidence" value="ECO:0007669"/>
    <property type="project" value="InterPro"/>
</dbReference>
<evidence type="ECO:0000256" key="2">
    <source>
        <dbReference type="ARBA" id="ARBA00022448"/>
    </source>
</evidence>
<proteinExistence type="predicted"/>
<dbReference type="HOGENOM" id="CLU_050996_0_0_9"/>
<feature type="transmembrane region" description="Helical" evidence="8">
    <location>
        <begin position="142"/>
        <end position="166"/>
    </location>
</feature>
<evidence type="ECO:0000256" key="7">
    <source>
        <dbReference type="ARBA" id="ARBA00023136"/>
    </source>
</evidence>
<feature type="transmembrane region" description="Helical" evidence="8">
    <location>
        <begin position="110"/>
        <end position="136"/>
    </location>
</feature>
<accession>H3NM12</accession>
<name>H3NM12_9FIRM</name>
<dbReference type="GO" id="GO:0009401">
    <property type="term" value="P:phosphoenolpyruvate-dependent sugar phosphotransferase system"/>
    <property type="evidence" value="ECO:0007669"/>
    <property type="project" value="InterPro"/>
</dbReference>
<comment type="subcellular location">
    <subcellularLocation>
        <location evidence="1">Cell membrane</location>
        <topology evidence="1">Multi-pass membrane protein</topology>
    </subcellularLocation>
</comment>
<feature type="transmembrane region" description="Helical" evidence="8">
    <location>
        <begin position="219"/>
        <end position="237"/>
    </location>
</feature>
<keyword evidence="4" id="KW-0762">Sugar transport</keyword>
<feature type="domain" description="Phosphotransferase system EIIC" evidence="9">
    <location>
        <begin position="16"/>
        <end position="350"/>
    </location>
</feature>
<evidence type="ECO:0000256" key="1">
    <source>
        <dbReference type="ARBA" id="ARBA00004651"/>
    </source>
</evidence>
<dbReference type="InterPro" id="IPR003352">
    <property type="entry name" value="PTS_EIIC"/>
</dbReference>